<protein>
    <recommendedName>
        <fullName evidence="4">DUF998 domain-containing protein</fullName>
    </recommendedName>
</protein>
<evidence type="ECO:0000256" key="1">
    <source>
        <dbReference type="SAM" id="Phobius"/>
    </source>
</evidence>
<feature type="transmembrane region" description="Helical" evidence="1">
    <location>
        <begin position="98"/>
        <end position="118"/>
    </location>
</feature>
<feature type="transmembrane region" description="Helical" evidence="1">
    <location>
        <begin position="69"/>
        <end position="91"/>
    </location>
</feature>
<dbReference type="EMBL" id="FNHH01000051">
    <property type="protein sequence ID" value="SDN15118.1"/>
    <property type="molecule type" value="Genomic_DNA"/>
</dbReference>
<dbReference type="Pfam" id="PF06197">
    <property type="entry name" value="DUF998"/>
    <property type="match status" value="1"/>
</dbReference>
<evidence type="ECO:0000313" key="2">
    <source>
        <dbReference type="EMBL" id="SDN15118.1"/>
    </source>
</evidence>
<reference evidence="3" key="1">
    <citation type="submission" date="2016-10" db="EMBL/GenBank/DDBJ databases">
        <authorList>
            <person name="Varghese N."/>
            <person name="Submissions S."/>
        </authorList>
    </citation>
    <scope>NUCLEOTIDE SEQUENCE [LARGE SCALE GENOMIC DNA]</scope>
    <source>
        <strain evidence="3">DSM 24536</strain>
    </source>
</reference>
<keyword evidence="1" id="KW-0472">Membrane</keyword>
<feature type="transmembrane region" description="Helical" evidence="1">
    <location>
        <begin position="124"/>
        <end position="144"/>
    </location>
</feature>
<accession>A0A1G9Z136</accession>
<gene>
    <name evidence="2" type="ORF">SAMN05421813_1514</name>
</gene>
<feature type="transmembrane region" description="Helical" evidence="1">
    <location>
        <begin position="229"/>
        <end position="248"/>
    </location>
</feature>
<dbReference type="RefSeq" id="WP_090707257.1">
    <property type="nucleotide sequence ID" value="NZ_FNHH01000051.1"/>
</dbReference>
<proteinExistence type="predicted"/>
<keyword evidence="3" id="KW-1185">Reference proteome</keyword>
<feature type="transmembrane region" description="Helical" evidence="1">
    <location>
        <begin position="201"/>
        <end position="222"/>
    </location>
</feature>
<keyword evidence="1" id="KW-0812">Transmembrane</keyword>
<sequence length="372" mass="41491">MTGSIEGYGNERNAQKMKTPPRWTRIVLLTVLAYEAAGCLLGGGLLIAAPDGRYMDMPVDMMNSAFPDFLIPGILLLGLGILSSIAFFSVLRRNHSDWFMAGLALGGLLIWFIVEIIILQELHWLHAMWGIPVLLGWVAAIPLIVLRHDTVNMRKALLSCGILSSLWYLGINIYVPMQYEGYSMLSQAPSELSAIGAPTRVLWNVLAIWYTLLFVAFGWGVWQSAAGSRLLRIAGVLIIIYCIPNFYWPPMHRREVLAAGGGTLTDTLHIVWAALTLLFMMLQMGFGAAASGKWFRLYTAITFVVFIVFGVLTFMESPGMEANLPTPYMGLWERINIGAFMLWVIVFSIILLRRDTHRNQVEGLISFNPSSN</sequence>
<dbReference type="OrthoDB" id="657164at2"/>
<evidence type="ECO:0008006" key="4">
    <source>
        <dbReference type="Google" id="ProtNLM"/>
    </source>
</evidence>
<dbReference type="InterPro" id="IPR009339">
    <property type="entry name" value="DUF998"/>
</dbReference>
<feature type="transmembrane region" description="Helical" evidence="1">
    <location>
        <begin position="335"/>
        <end position="352"/>
    </location>
</feature>
<feature type="transmembrane region" description="Helical" evidence="1">
    <location>
        <begin position="268"/>
        <end position="290"/>
    </location>
</feature>
<dbReference type="AlphaFoldDB" id="A0A1G9Z136"/>
<organism evidence="2 3">
    <name type="scientific">Daejeonella rubra</name>
    <dbReference type="NCBI Taxonomy" id="990371"/>
    <lineage>
        <taxon>Bacteria</taxon>
        <taxon>Pseudomonadati</taxon>
        <taxon>Bacteroidota</taxon>
        <taxon>Sphingobacteriia</taxon>
        <taxon>Sphingobacteriales</taxon>
        <taxon>Sphingobacteriaceae</taxon>
        <taxon>Daejeonella</taxon>
    </lineage>
</organism>
<feature type="transmembrane region" description="Helical" evidence="1">
    <location>
        <begin position="156"/>
        <end position="175"/>
    </location>
</feature>
<keyword evidence="1" id="KW-1133">Transmembrane helix</keyword>
<name>A0A1G9Z136_9SPHI</name>
<feature type="transmembrane region" description="Helical" evidence="1">
    <location>
        <begin position="297"/>
        <end position="315"/>
    </location>
</feature>
<feature type="transmembrane region" description="Helical" evidence="1">
    <location>
        <begin position="26"/>
        <end position="49"/>
    </location>
</feature>
<evidence type="ECO:0000313" key="3">
    <source>
        <dbReference type="Proteomes" id="UP000199226"/>
    </source>
</evidence>
<dbReference type="Proteomes" id="UP000199226">
    <property type="component" value="Unassembled WGS sequence"/>
</dbReference>